<comment type="caution">
    <text evidence="14">The sequence shown here is derived from an EMBL/GenBank/DDBJ whole genome shotgun (WGS) entry which is preliminary data.</text>
</comment>
<feature type="domain" description="G-protein coupled receptors family 3 profile" evidence="13">
    <location>
        <begin position="575"/>
        <end position="830"/>
    </location>
</feature>
<sequence length="922" mass="102459">MDPLRFFSVIVLLAVDTLVDVSLSLKDYRNTRTYKHGDIILGGLFPLHLVKQQESCSDLRPNVLMYAEAMMFAVDEINKNSSILTNVTLGYDIRDTCGDDQEAVTVVSDFVFRNTLKFDHRYLVTNSCVAQATSSKENPILAVIGGLDSRISVNVANVLQVVDVPQVSYGASSAELSDPQFTSFFRTVPVDKFQSLAMAELVAHYKWTCVAVIGVDDWYGRSGIDAFVSAANDSGICIVMRQLFPVHDSEDLIPQVITRLKSMDHVQIIILYSLVPEAIKVFEEALKQGMTGKTWIASDGWAESALISQEVRFKPVIQGAIGFGFHGFPFKEFEQHIIEVGPLMDKGIWWNEFWQDEFTCSAVNYPSPFYKQCSGTERISLETYARDYSQGVIPYVRDAVYSVAYALRNLLKCNSPGASCSDRISALRPDDLLRSLKNLSAFQGITGRIDFQRGEVEAAYDIYNLQETPQGNFDLVKIGFWNMGRAPRLSVRDDLMQWHQNVKPRITCGEICKPGTYRSKPNQCFWECVPCDLDTVSESLGSSQCTSCPKGFISNQNKTKCEEVPVRFVKWGEAWGIALSVLTAGCVSSTLVVMAIVVQKRQTPIIRDTGGILNNLLLVLVILAYMFNFINLNKLSDTTCRLLPPIFYFVYTGGALVQFLKVCRIRALLKPLTKDRSKVILFIVAALWFFPVFVALIWIIADPPQVEKQIDSRLIVYAACKQHQTIGGMIVRYFCACYLAAILIGSMIVAYSTKGLPRGHRFDEAKHVAFSLTVFAVTFATFYPGWSILVGPSLTVFACLTNLAAATGTLVCIFAPKLWLIYRFPHHNTRAYILPALPEVREANSHSVLSIGRVAVALGTGERNSTISRSSPPGGSPTRGSPKASPKGILKQSSRKESVRNSPNHLTFGGTNRSTAQMKTYL</sequence>
<evidence type="ECO:0000256" key="12">
    <source>
        <dbReference type="SAM" id="SignalP"/>
    </source>
</evidence>
<dbReference type="CDD" id="cd13953">
    <property type="entry name" value="7tm_classC_mGluR-like"/>
    <property type="match status" value="1"/>
</dbReference>
<feature type="transmembrane region" description="Helical" evidence="11">
    <location>
        <begin position="765"/>
        <end position="783"/>
    </location>
</feature>
<dbReference type="InterPro" id="IPR009030">
    <property type="entry name" value="Growth_fac_rcpt_cys_sf"/>
</dbReference>
<reference evidence="14 15" key="1">
    <citation type="submission" date="2022-05" db="EMBL/GenBank/DDBJ databases">
        <authorList>
            <consortium name="Genoscope - CEA"/>
            <person name="William W."/>
        </authorList>
    </citation>
    <scope>NUCLEOTIDE SEQUENCE [LARGE SCALE GENOMIC DNA]</scope>
</reference>
<keyword evidence="12" id="KW-0732">Signal</keyword>
<feature type="region of interest" description="Disordered" evidence="10">
    <location>
        <begin position="862"/>
        <end position="922"/>
    </location>
</feature>
<dbReference type="SUPFAM" id="SSF57184">
    <property type="entry name" value="Growth factor receptor domain"/>
    <property type="match status" value="1"/>
</dbReference>
<accession>A0ABN8Q0Z0</accession>
<evidence type="ECO:0000313" key="15">
    <source>
        <dbReference type="Proteomes" id="UP001159405"/>
    </source>
</evidence>
<dbReference type="InterPro" id="IPR017978">
    <property type="entry name" value="GPCR_3_C"/>
</dbReference>
<keyword evidence="8" id="KW-0325">Glycoprotein</keyword>
<dbReference type="Gene3D" id="3.40.50.2300">
    <property type="match status" value="2"/>
</dbReference>
<keyword evidence="2" id="KW-1003">Cell membrane</keyword>
<feature type="transmembrane region" description="Helical" evidence="11">
    <location>
        <begin position="574"/>
        <end position="598"/>
    </location>
</feature>
<proteinExistence type="predicted"/>
<evidence type="ECO:0000256" key="6">
    <source>
        <dbReference type="ARBA" id="ARBA00023136"/>
    </source>
</evidence>
<feature type="compositionally biased region" description="Polar residues" evidence="10">
    <location>
        <begin position="900"/>
        <end position="922"/>
    </location>
</feature>
<evidence type="ECO:0000259" key="13">
    <source>
        <dbReference type="PROSITE" id="PS50259"/>
    </source>
</evidence>
<keyword evidence="9" id="KW-0807">Transducer</keyword>
<evidence type="ECO:0000256" key="9">
    <source>
        <dbReference type="ARBA" id="ARBA00023224"/>
    </source>
</evidence>
<dbReference type="Pfam" id="PF00003">
    <property type="entry name" value="7tm_3"/>
    <property type="match status" value="1"/>
</dbReference>
<dbReference type="InterPro" id="IPR001828">
    <property type="entry name" value="ANF_lig-bd_rcpt"/>
</dbReference>
<feature type="transmembrane region" description="Helical" evidence="11">
    <location>
        <begin position="680"/>
        <end position="701"/>
    </location>
</feature>
<feature type="transmembrane region" description="Helical" evidence="11">
    <location>
        <begin position="642"/>
        <end position="660"/>
    </location>
</feature>
<feature type="compositionally biased region" description="Low complexity" evidence="10">
    <location>
        <begin position="865"/>
        <end position="882"/>
    </location>
</feature>
<evidence type="ECO:0000256" key="5">
    <source>
        <dbReference type="ARBA" id="ARBA00023040"/>
    </source>
</evidence>
<evidence type="ECO:0000256" key="3">
    <source>
        <dbReference type="ARBA" id="ARBA00022692"/>
    </source>
</evidence>
<evidence type="ECO:0000256" key="2">
    <source>
        <dbReference type="ARBA" id="ARBA00022475"/>
    </source>
</evidence>
<evidence type="ECO:0000256" key="1">
    <source>
        <dbReference type="ARBA" id="ARBA00004651"/>
    </source>
</evidence>
<dbReference type="PANTHER" id="PTHR24060">
    <property type="entry name" value="METABOTROPIC GLUTAMATE RECEPTOR"/>
    <property type="match status" value="1"/>
</dbReference>
<keyword evidence="15" id="KW-1185">Reference proteome</keyword>
<dbReference type="Pfam" id="PF01094">
    <property type="entry name" value="ANF_receptor"/>
    <property type="match status" value="1"/>
</dbReference>
<evidence type="ECO:0000256" key="8">
    <source>
        <dbReference type="ARBA" id="ARBA00023180"/>
    </source>
</evidence>
<organism evidence="14 15">
    <name type="scientific">Porites lobata</name>
    <dbReference type="NCBI Taxonomy" id="104759"/>
    <lineage>
        <taxon>Eukaryota</taxon>
        <taxon>Metazoa</taxon>
        <taxon>Cnidaria</taxon>
        <taxon>Anthozoa</taxon>
        <taxon>Hexacorallia</taxon>
        <taxon>Scleractinia</taxon>
        <taxon>Fungiina</taxon>
        <taxon>Poritidae</taxon>
        <taxon>Porites</taxon>
    </lineage>
</organism>
<dbReference type="InterPro" id="IPR038550">
    <property type="entry name" value="GPCR_3_9-Cys_sf"/>
</dbReference>
<protein>
    <recommendedName>
        <fullName evidence="13">G-protein coupled receptors family 3 profile domain-containing protein</fullName>
    </recommendedName>
</protein>
<dbReference type="Proteomes" id="UP001159405">
    <property type="component" value="Unassembled WGS sequence"/>
</dbReference>
<dbReference type="PRINTS" id="PR00248">
    <property type="entry name" value="GPCRMGR"/>
</dbReference>
<dbReference type="PROSITE" id="PS50259">
    <property type="entry name" value="G_PROTEIN_RECEP_F3_4"/>
    <property type="match status" value="1"/>
</dbReference>
<keyword evidence="3 11" id="KW-0812">Transmembrane</keyword>
<dbReference type="InterPro" id="IPR050726">
    <property type="entry name" value="mGluR"/>
</dbReference>
<dbReference type="Gene3D" id="2.10.50.30">
    <property type="entry name" value="GPCR, family 3, nine cysteines domain"/>
    <property type="match status" value="1"/>
</dbReference>
<evidence type="ECO:0000256" key="4">
    <source>
        <dbReference type="ARBA" id="ARBA00022989"/>
    </source>
</evidence>
<feature type="transmembrane region" description="Helical" evidence="11">
    <location>
        <begin position="795"/>
        <end position="820"/>
    </location>
</feature>
<keyword evidence="4 11" id="KW-1133">Transmembrane helix</keyword>
<dbReference type="CDD" id="cd06350">
    <property type="entry name" value="PBP1_GPCR_family_C-like"/>
    <property type="match status" value="1"/>
</dbReference>
<feature type="signal peptide" evidence="12">
    <location>
        <begin position="1"/>
        <end position="24"/>
    </location>
</feature>
<keyword evidence="7" id="KW-0675">Receptor</keyword>
<evidence type="ECO:0000256" key="10">
    <source>
        <dbReference type="SAM" id="MobiDB-lite"/>
    </source>
</evidence>
<dbReference type="SUPFAM" id="SSF53822">
    <property type="entry name" value="Periplasmic binding protein-like I"/>
    <property type="match status" value="1"/>
</dbReference>
<feature type="chain" id="PRO_5047081688" description="G-protein coupled receptors family 3 profile domain-containing protein" evidence="12">
    <location>
        <begin position="25"/>
        <end position="922"/>
    </location>
</feature>
<comment type="subcellular location">
    <subcellularLocation>
        <location evidence="1">Cell membrane</location>
        <topology evidence="1">Multi-pass membrane protein</topology>
    </subcellularLocation>
</comment>
<feature type="transmembrane region" description="Helical" evidence="11">
    <location>
        <begin position="610"/>
        <end position="630"/>
    </location>
</feature>
<dbReference type="InterPro" id="IPR000337">
    <property type="entry name" value="GPCR_3"/>
</dbReference>
<evidence type="ECO:0000313" key="14">
    <source>
        <dbReference type="EMBL" id="CAH3152900.1"/>
    </source>
</evidence>
<keyword evidence="5" id="KW-0297">G-protein coupled receptor</keyword>
<feature type="transmembrane region" description="Helical" evidence="11">
    <location>
        <begin position="730"/>
        <end position="753"/>
    </location>
</feature>
<dbReference type="EMBL" id="CALNXK010000095">
    <property type="protein sequence ID" value="CAH3152900.1"/>
    <property type="molecule type" value="Genomic_DNA"/>
</dbReference>
<dbReference type="InterPro" id="IPR028082">
    <property type="entry name" value="Peripla_BP_I"/>
</dbReference>
<evidence type="ECO:0000256" key="7">
    <source>
        <dbReference type="ARBA" id="ARBA00023170"/>
    </source>
</evidence>
<name>A0ABN8Q0Z0_9CNID</name>
<keyword evidence="6 11" id="KW-0472">Membrane</keyword>
<gene>
    <name evidence="14" type="ORF">PLOB_00049420</name>
</gene>
<evidence type="ECO:0000256" key="11">
    <source>
        <dbReference type="SAM" id="Phobius"/>
    </source>
</evidence>